<dbReference type="EMBL" id="JADCKQ010000001">
    <property type="protein sequence ID" value="MBI1492032.1"/>
    <property type="molecule type" value="Genomic_DNA"/>
</dbReference>
<comment type="similarity">
    <text evidence="1">Belongs to the site-specific recombinase resolvase family.</text>
</comment>
<evidence type="ECO:0000256" key="3">
    <source>
        <dbReference type="ARBA" id="ARBA00023100"/>
    </source>
</evidence>
<evidence type="ECO:0000256" key="1">
    <source>
        <dbReference type="ARBA" id="ARBA00009913"/>
    </source>
</evidence>
<dbReference type="Gene3D" id="3.40.50.1390">
    <property type="entry name" value="Resolvase, N-terminal catalytic domain"/>
    <property type="match status" value="1"/>
</dbReference>
<dbReference type="PANTHER" id="PTHR30461">
    <property type="entry name" value="DNA-INVERTASE FROM LAMBDOID PROPHAGE"/>
    <property type="match status" value="1"/>
</dbReference>
<dbReference type="SUPFAM" id="SSF46689">
    <property type="entry name" value="Homeodomain-like"/>
    <property type="match status" value="1"/>
</dbReference>
<evidence type="ECO:0000256" key="5">
    <source>
        <dbReference type="ARBA" id="ARBA00023172"/>
    </source>
</evidence>
<dbReference type="Proteomes" id="UP000640583">
    <property type="component" value="Unassembled WGS sequence"/>
</dbReference>
<evidence type="ECO:0000313" key="9">
    <source>
        <dbReference type="EMBL" id="MBI1492032.1"/>
    </source>
</evidence>
<dbReference type="GO" id="GO:0015074">
    <property type="term" value="P:DNA integration"/>
    <property type="evidence" value="ECO:0007669"/>
    <property type="project" value="UniProtKB-KW"/>
</dbReference>
<evidence type="ECO:0000256" key="7">
    <source>
        <dbReference type="PROSITE-ProRule" id="PRU10137"/>
    </source>
</evidence>
<name>A0A8J7LNY1_9RHOB</name>
<dbReference type="PROSITE" id="PS00397">
    <property type="entry name" value="RECOMBINASES_1"/>
    <property type="match status" value="1"/>
</dbReference>
<keyword evidence="4" id="KW-0238">DNA-binding</keyword>
<dbReference type="SMART" id="SM00857">
    <property type="entry name" value="Resolvase"/>
    <property type="match status" value="1"/>
</dbReference>
<dbReference type="AlphaFoldDB" id="A0A8J7LNY1"/>
<dbReference type="Gene3D" id="1.10.10.60">
    <property type="entry name" value="Homeodomain-like"/>
    <property type="match status" value="1"/>
</dbReference>
<evidence type="ECO:0000313" key="10">
    <source>
        <dbReference type="Proteomes" id="UP000640583"/>
    </source>
</evidence>
<dbReference type="InterPro" id="IPR009057">
    <property type="entry name" value="Homeodomain-like_sf"/>
</dbReference>
<dbReference type="PROSITE" id="PS51736">
    <property type="entry name" value="RECOMBINASES_3"/>
    <property type="match status" value="1"/>
</dbReference>
<dbReference type="GO" id="GO:0003677">
    <property type="term" value="F:DNA binding"/>
    <property type="evidence" value="ECO:0007669"/>
    <property type="project" value="UniProtKB-KW"/>
</dbReference>
<keyword evidence="5" id="KW-0233">DNA recombination</keyword>
<proteinExistence type="inferred from homology"/>
<evidence type="ECO:0000256" key="6">
    <source>
        <dbReference type="PIRSR" id="PIRSR606118-50"/>
    </source>
</evidence>
<dbReference type="InterPro" id="IPR006119">
    <property type="entry name" value="Resolv_N"/>
</dbReference>
<dbReference type="PANTHER" id="PTHR30461:SF2">
    <property type="entry name" value="SERINE RECOMBINASE PINE-RELATED"/>
    <property type="match status" value="1"/>
</dbReference>
<dbReference type="CDD" id="cd03768">
    <property type="entry name" value="SR_ResInv"/>
    <property type="match status" value="1"/>
</dbReference>
<sequence>MKIGYARVSTGEQSVEAQVDALKAAGCEKIFREVASGAKNDRPVLKQALDYLRSGEDTLVTYKLDRVARSLPHLIEIMEHLKSRDVGFQSLTEEINTNSAGGKLLFHIMGAIAEFERDLIRERTNAGLQAARKAGRVGGRPRVMDDHKIIAARSLLDQGTPVKDVAMAIGVSVPTLYRWLPGSTR</sequence>
<dbReference type="InterPro" id="IPR006118">
    <property type="entry name" value="Recombinase_CS"/>
</dbReference>
<keyword evidence="3" id="KW-0230">DNA invertase</keyword>
<dbReference type="SUPFAM" id="SSF53041">
    <property type="entry name" value="Resolvase-like"/>
    <property type="match status" value="1"/>
</dbReference>
<feature type="domain" description="Resolvase/invertase-type recombinase catalytic" evidence="8">
    <location>
        <begin position="1"/>
        <end position="135"/>
    </location>
</feature>
<dbReference type="FunFam" id="3.40.50.1390:FF:000001">
    <property type="entry name" value="DNA recombinase"/>
    <property type="match status" value="1"/>
</dbReference>
<feature type="active site" description="O-(5'-phospho-DNA)-serine intermediate" evidence="6 7">
    <location>
        <position position="9"/>
    </location>
</feature>
<evidence type="ECO:0000256" key="2">
    <source>
        <dbReference type="ARBA" id="ARBA00022908"/>
    </source>
</evidence>
<protein>
    <submittedName>
        <fullName evidence="9">Recombinase family protein</fullName>
    </submittedName>
</protein>
<gene>
    <name evidence="9" type="ORF">H1D41_00105</name>
</gene>
<dbReference type="RefSeq" id="WP_228847003.1">
    <property type="nucleotide sequence ID" value="NZ_JADCKQ010000001.1"/>
</dbReference>
<accession>A0A8J7LNY1</accession>
<organism evidence="9 10">
    <name type="scientific">Halocynthiibacter styelae</name>
    <dbReference type="NCBI Taxonomy" id="2761955"/>
    <lineage>
        <taxon>Bacteria</taxon>
        <taxon>Pseudomonadati</taxon>
        <taxon>Pseudomonadota</taxon>
        <taxon>Alphaproteobacteria</taxon>
        <taxon>Rhodobacterales</taxon>
        <taxon>Paracoccaceae</taxon>
        <taxon>Halocynthiibacter</taxon>
    </lineage>
</organism>
<dbReference type="InterPro" id="IPR050639">
    <property type="entry name" value="SSR_resolvase"/>
</dbReference>
<dbReference type="Pfam" id="PF02796">
    <property type="entry name" value="HTH_7"/>
    <property type="match status" value="1"/>
</dbReference>
<dbReference type="Pfam" id="PF00239">
    <property type="entry name" value="Resolvase"/>
    <property type="match status" value="1"/>
</dbReference>
<comment type="caution">
    <text evidence="9">The sequence shown here is derived from an EMBL/GenBank/DDBJ whole genome shotgun (WGS) entry which is preliminary data.</text>
</comment>
<evidence type="ECO:0000256" key="4">
    <source>
        <dbReference type="ARBA" id="ARBA00023125"/>
    </source>
</evidence>
<keyword evidence="10" id="KW-1185">Reference proteome</keyword>
<dbReference type="InterPro" id="IPR036162">
    <property type="entry name" value="Resolvase-like_N_sf"/>
</dbReference>
<dbReference type="CDD" id="cd00569">
    <property type="entry name" value="HTH_Hin_like"/>
    <property type="match status" value="1"/>
</dbReference>
<dbReference type="InterPro" id="IPR006120">
    <property type="entry name" value="Resolvase_HTH_dom"/>
</dbReference>
<reference evidence="9" key="1">
    <citation type="submission" date="2020-10" db="EMBL/GenBank/DDBJ databases">
        <title>Paenihalocynthiibacter styelae gen. nov., sp. nov., isolated from stalked sea squirt Styela clava.</title>
        <authorList>
            <person name="Kim Y.-O."/>
            <person name="Yoon J.-H."/>
        </authorList>
    </citation>
    <scope>NUCLEOTIDE SEQUENCE</scope>
    <source>
        <strain evidence="9">MYP1-1</strain>
    </source>
</reference>
<keyword evidence="2" id="KW-0229">DNA integration</keyword>
<evidence type="ECO:0000259" key="8">
    <source>
        <dbReference type="PROSITE" id="PS51736"/>
    </source>
</evidence>
<dbReference type="GO" id="GO:0000150">
    <property type="term" value="F:DNA strand exchange activity"/>
    <property type="evidence" value="ECO:0007669"/>
    <property type="project" value="UniProtKB-KW"/>
</dbReference>